<reference evidence="1" key="1">
    <citation type="submission" date="2023-06" db="EMBL/GenBank/DDBJ databases">
        <title>Genomic analysis of the entomopathogenic nematode Steinernema hermaphroditum.</title>
        <authorList>
            <person name="Schwarz E.M."/>
            <person name="Heppert J.K."/>
            <person name="Baniya A."/>
            <person name="Schwartz H.T."/>
            <person name="Tan C.-H."/>
            <person name="Antoshechkin I."/>
            <person name="Sternberg P.W."/>
            <person name="Goodrich-Blair H."/>
            <person name="Dillman A.R."/>
        </authorList>
    </citation>
    <scope>NUCLEOTIDE SEQUENCE</scope>
    <source>
        <strain evidence="1">PS9179</strain>
        <tissue evidence="1">Whole animal</tissue>
    </source>
</reference>
<evidence type="ECO:0000313" key="1">
    <source>
        <dbReference type="EMBL" id="KAK0414590.1"/>
    </source>
</evidence>
<dbReference type="AlphaFoldDB" id="A0AA39LZ35"/>
<dbReference type="EMBL" id="JAUCMV010000002">
    <property type="protein sequence ID" value="KAK0414590.1"/>
    <property type="molecule type" value="Genomic_DNA"/>
</dbReference>
<comment type="caution">
    <text evidence="1">The sequence shown here is derived from an EMBL/GenBank/DDBJ whole genome shotgun (WGS) entry which is preliminary data.</text>
</comment>
<name>A0AA39LZ35_9BILA</name>
<sequence length="290" mass="33455">MAQVPRLQNILLRQFALNDDSLETWRFLPFNVATRLARIRADILLFQRLHENFVKFPRGCTVLDPETGMFDAEKSIKAAKDKMDILDYFRVCTVNNLEQECRSVWDELSDYQRFSLMSDTFPIMAIAVELWDNPLHYNHAEIINYCASVHCAENGWIPGLVKHLRRVEEPKLPSTVTECLNRALQQRHFHVVFHLSTQEEFAHRLMLDRIESGFFLIFPDGQIGTYFACKLFAMAACVPGLRPVAATLLHCLHEADRQKLRANLVDIDSKRAICGFDLTRKQLSSMLAVN</sequence>
<organism evidence="1 2">
    <name type="scientific">Steinernema hermaphroditum</name>
    <dbReference type="NCBI Taxonomy" id="289476"/>
    <lineage>
        <taxon>Eukaryota</taxon>
        <taxon>Metazoa</taxon>
        <taxon>Ecdysozoa</taxon>
        <taxon>Nematoda</taxon>
        <taxon>Chromadorea</taxon>
        <taxon>Rhabditida</taxon>
        <taxon>Tylenchina</taxon>
        <taxon>Panagrolaimomorpha</taxon>
        <taxon>Strongyloidoidea</taxon>
        <taxon>Steinernematidae</taxon>
        <taxon>Steinernema</taxon>
    </lineage>
</organism>
<accession>A0AA39LZ35</accession>
<dbReference type="Proteomes" id="UP001175271">
    <property type="component" value="Unassembled WGS sequence"/>
</dbReference>
<proteinExistence type="predicted"/>
<gene>
    <name evidence="1" type="ORF">QR680_011516</name>
</gene>
<protein>
    <submittedName>
        <fullName evidence="1">Uncharacterized protein</fullName>
    </submittedName>
</protein>
<evidence type="ECO:0000313" key="2">
    <source>
        <dbReference type="Proteomes" id="UP001175271"/>
    </source>
</evidence>
<keyword evidence="2" id="KW-1185">Reference proteome</keyword>